<name>A0A831WB38_9GAMM</name>
<feature type="transmembrane region" description="Helical" evidence="1">
    <location>
        <begin position="260"/>
        <end position="278"/>
    </location>
</feature>
<protein>
    <submittedName>
        <fullName evidence="2">TraB/GumN family protein</fullName>
    </submittedName>
</protein>
<gene>
    <name evidence="2" type="ORF">ENJ12_03635</name>
</gene>
<dbReference type="Proteomes" id="UP000886339">
    <property type="component" value="Unassembled WGS sequence"/>
</dbReference>
<dbReference type="CDD" id="cd14726">
    <property type="entry name" value="TraB_PrgY-like"/>
    <property type="match status" value="1"/>
</dbReference>
<dbReference type="PANTHER" id="PTHR21530:SF7">
    <property type="entry name" value="TRAB DOMAIN-CONTAINING PROTEIN"/>
    <property type="match status" value="1"/>
</dbReference>
<feature type="transmembrane region" description="Helical" evidence="1">
    <location>
        <begin position="372"/>
        <end position="394"/>
    </location>
</feature>
<evidence type="ECO:0000256" key="1">
    <source>
        <dbReference type="SAM" id="Phobius"/>
    </source>
</evidence>
<dbReference type="EMBL" id="DRLF01000135">
    <property type="protein sequence ID" value="HEC05915.1"/>
    <property type="molecule type" value="Genomic_DNA"/>
</dbReference>
<organism evidence="2">
    <name type="scientific">Thiolapillus brandeum</name>
    <dbReference type="NCBI Taxonomy" id="1076588"/>
    <lineage>
        <taxon>Bacteria</taxon>
        <taxon>Pseudomonadati</taxon>
        <taxon>Pseudomonadota</taxon>
        <taxon>Gammaproteobacteria</taxon>
        <taxon>Chromatiales</taxon>
        <taxon>Sedimenticolaceae</taxon>
        <taxon>Thiolapillus</taxon>
    </lineage>
</organism>
<feature type="transmembrane region" description="Helical" evidence="1">
    <location>
        <begin position="314"/>
        <end position="342"/>
    </location>
</feature>
<reference evidence="2" key="1">
    <citation type="journal article" date="2020" name="mSystems">
        <title>Genome- and Community-Level Interaction Insights into Carbon Utilization and Element Cycling Functions of Hydrothermarchaeota in Hydrothermal Sediment.</title>
        <authorList>
            <person name="Zhou Z."/>
            <person name="Liu Y."/>
            <person name="Xu W."/>
            <person name="Pan J."/>
            <person name="Luo Z.H."/>
            <person name="Li M."/>
        </authorList>
    </citation>
    <scope>NUCLEOTIDE SEQUENCE [LARGE SCALE GENOMIC DNA]</scope>
    <source>
        <strain evidence="2">HyVt-458</strain>
    </source>
</reference>
<evidence type="ECO:0000313" key="2">
    <source>
        <dbReference type="EMBL" id="HEC05915.1"/>
    </source>
</evidence>
<dbReference type="InterPro" id="IPR005230">
    <property type="entry name" value="TraB_bac"/>
</dbReference>
<proteinExistence type="predicted"/>
<keyword evidence="1" id="KW-0812">Transmembrane</keyword>
<dbReference type="AlphaFoldDB" id="A0A831WB38"/>
<keyword evidence="1" id="KW-1133">Transmembrane helix</keyword>
<feature type="transmembrane region" description="Helical" evidence="1">
    <location>
        <begin position="287"/>
        <end position="308"/>
    </location>
</feature>
<dbReference type="Pfam" id="PF01963">
    <property type="entry name" value="TraB_PrgY_gumN"/>
    <property type="match status" value="1"/>
</dbReference>
<sequence length="400" mass="44186">MSDTQSQEPIEELSIKGSKLTLLGTAHVSKTSADMVEKLIESNEYDAIAVELCPSRYNAILSPDSLAKMNLMDVIRSGKASMVIANLAMGAYQQRLAEQFGIEPGAEQRKAIELAQKHHLPVLLIDREIGTTLKRTASNLSWWKRWTLFTGLLLSLISREEVEEEEIEKLKEGDMLETTFAEFAHDREDLFVPLIDERDAYMAARLTQEVEEKGHEDILAVVGAGHLKGISKKLEEGIDEPARRISELDALPEPSRWPKIIPWIIVALVFIGFGIGFYRSPELGWQLVWSWVLINGTLSAAGAALAGAHPLTVITAFVAAPITSLNPTIGAGMVTAAAELWLRKPTVKDFEQLRHDTTHWTGWWKNRVSRTLLVFLFSTLGSAAGTYIAGFQIAGKLAGS</sequence>
<dbReference type="InterPro" id="IPR002816">
    <property type="entry name" value="TraB/PrgY/GumN_fam"/>
</dbReference>
<dbReference type="PANTHER" id="PTHR21530">
    <property type="entry name" value="PHEROMONE SHUTDOWN PROTEIN"/>
    <property type="match status" value="1"/>
</dbReference>
<comment type="caution">
    <text evidence="2">The sequence shown here is derived from an EMBL/GenBank/DDBJ whole genome shotgun (WGS) entry which is preliminary data.</text>
</comment>
<keyword evidence="1" id="KW-0472">Membrane</keyword>
<dbReference type="NCBIfam" id="TIGR00261">
    <property type="entry name" value="traB"/>
    <property type="match status" value="1"/>
</dbReference>
<accession>A0A831WB38</accession>
<dbReference type="InterPro" id="IPR046345">
    <property type="entry name" value="TraB_PrgY-like"/>
</dbReference>